<feature type="signal peptide" evidence="21">
    <location>
        <begin position="1"/>
        <end position="21"/>
    </location>
</feature>
<comment type="subcellular location">
    <subcellularLocation>
        <location evidence="1">Endoplasmic reticulum</location>
    </subcellularLocation>
    <subcellularLocation>
        <location evidence="3">Golgi apparatus</location>
    </subcellularLocation>
    <subcellularLocation>
        <location evidence="2">Lysosome</location>
    </subcellularLocation>
    <subcellularLocation>
        <location evidence="4">Secreted</location>
    </subcellularLocation>
</comment>
<dbReference type="GO" id="GO:0070573">
    <property type="term" value="F:metallodipeptidase activity"/>
    <property type="evidence" value="ECO:0007669"/>
    <property type="project" value="InterPro"/>
</dbReference>
<sequence>MRLSASLLLTAALVSSAFAQAPVSPDTRAAVGQLVGDIMVSGKAYDYDRQLADDIGPRLTGSDNYVHAVSWAVDQFKSLGLTNVHTEPFTMPALWEPEVAATGKILEPRLQTLHIYSIGWSPSTPEGGIKGNVIYLPQLTNEALDAQRDKLRGNIILFDLASLGEQPTITQILKSLAHLNDFAAQAILFVGGPNGSESATAFTFDGTISPIPIAQIGREDELLIKRMLEHGPVTVQFSFKNRIRPTTQVNNVIAEIPGRELPNEVVIVAGHLDSWHPATGAQDNGTGAATVIEVARAIKATGRPPRRTMRFILFGGEEQGILGSTSYVKHHLADMPSIAAVLISDTGAQPAKGWYVMGRDDEQKALTNIEPLLTGLGSDKTTTSTEFLFQTDHIAFDLLGVPTLVLWNDTDKYFKLHHKASDSFDSVVQADLNQGVATTAVTAYAIADSAQSFAPHYTHAQIEEMLKDAKQFDDYEYFKSAGIFP</sequence>
<evidence type="ECO:0000256" key="11">
    <source>
        <dbReference type="ARBA" id="ARBA00022801"/>
    </source>
</evidence>
<evidence type="ECO:0000259" key="22">
    <source>
        <dbReference type="Pfam" id="PF04389"/>
    </source>
</evidence>
<keyword evidence="13" id="KW-0862">Zinc</keyword>
<evidence type="ECO:0000256" key="21">
    <source>
        <dbReference type="SAM" id="SignalP"/>
    </source>
</evidence>
<dbReference type="GO" id="GO:0005576">
    <property type="term" value="C:extracellular region"/>
    <property type="evidence" value="ECO:0007669"/>
    <property type="project" value="UniProtKB-SubCell"/>
</dbReference>
<dbReference type="Gene3D" id="3.40.630.10">
    <property type="entry name" value="Zn peptidases"/>
    <property type="match status" value="1"/>
</dbReference>
<keyword evidence="14" id="KW-0333">Golgi apparatus</keyword>
<name>A0A428MJB8_9BACT</name>
<dbReference type="GO" id="GO:0005764">
    <property type="term" value="C:lysosome"/>
    <property type="evidence" value="ECO:0007669"/>
    <property type="project" value="UniProtKB-SubCell"/>
</dbReference>
<keyword evidence="18" id="KW-0458">Lysosome</keyword>
<evidence type="ECO:0000256" key="9">
    <source>
        <dbReference type="ARBA" id="ARBA00022723"/>
    </source>
</evidence>
<dbReference type="RefSeq" id="WP_125485461.1">
    <property type="nucleotide sequence ID" value="NZ_RSDW01000001.1"/>
</dbReference>
<dbReference type="Pfam" id="PF04389">
    <property type="entry name" value="Peptidase_M28"/>
    <property type="match status" value="1"/>
</dbReference>
<keyword evidence="15" id="KW-0482">Metalloprotease</keyword>
<comment type="caution">
    <text evidence="23">The sequence shown here is derived from an EMBL/GenBank/DDBJ whole genome shotgun (WGS) entry which is preliminary data.</text>
</comment>
<evidence type="ECO:0000256" key="4">
    <source>
        <dbReference type="ARBA" id="ARBA00004613"/>
    </source>
</evidence>
<organism evidence="23 24">
    <name type="scientific">Edaphobacter aggregans</name>
    <dbReference type="NCBI Taxonomy" id="570835"/>
    <lineage>
        <taxon>Bacteria</taxon>
        <taxon>Pseudomonadati</taxon>
        <taxon>Acidobacteriota</taxon>
        <taxon>Terriglobia</taxon>
        <taxon>Terriglobales</taxon>
        <taxon>Acidobacteriaceae</taxon>
        <taxon>Edaphobacter</taxon>
    </lineage>
</organism>
<dbReference type="PANTHER" id="PTHR12053:SF3">
    <property type="entry name" value="CARBOXYPEPTIDASE Q"/>
    <property type="match status" value="1"/>
</dbReference>
<evidence type="ECO:0000256" key="1">
    <source>
        <dbReference type="ARBA" id="ARBA00004240"/>
    </source>
</evidence>
<keyword evidence="7" id="KW-0121">Carboxypeptidase</keyword>
<evidence type="ECO:0000256" key="7">
    <source>
        <dbReference type="ARBA" id="ARBA00022645"/>
    </source>
</evidence>
<comment type="subunit">
    <text evidence="19">Homodimer. The monomeric form is inactive while the homodimer is active.</text>
</comment>
<evidence type="ECO:0000256" key="16">
    <source>
        <dbReference type="ARBA" id="ARBA00023145"/>
    </source>
</evidence>
<keyword evidence="9" id="KW-0479">Metal-binding</keyword>
<evidence type="ECO:0000313" key="23">
    <source>
        <dbReference type="EMBL" id="RSL16909.1"/>
    </source>
</evidence>
<proteinExistence type="predicted"/>
<dbReference type="InterPro" id="IPR007484">
    <property type="entry name" value="Peptidase_M28"/>
</dbReference>
<dbReference type="GO" id="GO:0006508">
    <property type="term" value="P:proteolysis"/>
    <property type="evidence" value="ECO:0007669"/>
    <property type="project" value="UniProtKB-KW"/>
</dbReference>
<dbReference type="GO" id="GO:0046872">
    <property type="term" value="F:metal ion binding"/>
    <property type="evidence" value="ECO:0007669"/>
    <property type="project" value="UniProtKB-KW"/>
</dbReference>
<reference evidence="23 24" key="1">
    <citation type="submission" date="2018-12" db="EMBL/GenBank/DDBJ databases">
        <title>Sequencing of bacterial isolates from soil warming experiment in Harvard Forest, Massachusetts, USA.</title>
        <authorList>
            <person name="Deangelis K."/>
        </authorList>
    </citation>
    <scope>NUCLEOTIDE SEQUENCE [LARGE SCALE GENOMIC DNA]</scope>
    <source>
        <strain evidence="23 24">EB153</strain>
    </source>
</reference>
<evidence type="ECO:0000256" key="13">
    <source>
        <dbReference type="ARBA" id="ARBA00022833"/>
    </source>
</evidence>
<keyword evidence="12" id="KW-0256">Endoplasmic reticulum</keyword>
<feature type="domain" description="Peptidase M28" evidence="22">
    <location>
        <begin position="251"/>
        <end position="433"/>
    </location>
</feature>
<dbReference type="PANTHER" id="PTHR12053">
    <property type="entry name" value="PROTEASE FAMILY M28 PLASMA GLUTAMATE CARBOXYPEPTIDASE-RELATED"/>
    <property type="match status" value="1"/>
</dbReference>
<keyword evidence="10 21" id="KW-0732">Signal</keyword>
<accession>A0A428MJB8</accession>
<evidence type="ECO:0000256" key="18">
    <source>
        <dbReference type="ARBA" id="ARBA00023228"/>
    </source>
</evidence>
<evidence type="ECO:0000256" key="5">
    <source>
        <dbReference type="ARBA" id="ARBA00014116"/>
    </source>
</evidence>
<dbReference type="GO" id="GO:0004180">
    <property type="term" value="F:carboxypeptidase activity"/>
    <property type="evidence" value="ECO:0007669"/>
    <property type="project" value="UniProtKB-KW"/>
</dbReference>
<evidence type="ECO:0000256" key="20">
    <source>
        <dbReference type="ARBA" id="ARBA00033328"/>
    </source>
</evidence>
<dbReference type="Proteomes" id="UP000269669">
    <property type="component" value="Unassembled WGS sequence"/>
</dbReference>
<evidence type="ECO:0000256" key="8">
    <source>
        <dbReference type="ARBA" id="ARBA00022670"/>
    </source>
</evidence>
<evidence type="ECO:0000256" key="10">
    <source>
        <dbReference type="ARBA" id="ARBA00022729"/>
    </source>
</evidence>
<keyword evidence="8" id="KW-0645">Protease</keyword>
<evidence type="ECO:0000256" key="19">
    <source>
        <dbReference type="ARBA" id="ARBA00025833"/>
    </source>
</evidence>
<dbReference type="InterPro" id="IPR039866">
    <property type="entry name" value="CPQ"/>
</dbReference>
<keyword evidence="24" id="KW-1185">Reference proteome</keyword>
<dbReference type="Gene3D" id="3.50.30.30">
    <property type="match status" value="1"/>
</dbReference>
<evidence type="ECO:0000256" key="17">
    <source>
        <dbReference type="ARBA" id="ARBA00023180"/>
    </source>
</evidence>
<evidence type="ECO:0000256" key="14">
    <source>
        <dbReference type="ARBA" id="ARBA00023034"/>
    </source>
</evidence>
<dbReference type="EMBL" id="RSDW01000001">
    <property type="protein sequence ID" value="RSL16909.1"/>
    <property type="molecule type" value="Genomic_DNA"/>
</dbReference>
<keyword evidence="17" id="KW-0325">Glycoprotein</keyword>
<feature type="chain" id="PRO_5019449544" description="Carboxypeptidase Q" evidence="21">
    <location>
        <begin position="22"/>
        <end position="485"/>
    </location>
</feature>
<evidence type="ECO:0000256" key="12">
    <source>
        <dbReference type="ARBA" id="ARBA00022824"/>
    </source>
</evidence>
<gene>
    <name evidence="23" type="ORF">EDE15_2436</name>
</gene>
<keyword evidence="11" id="KW-0378">Hydrolase</keyword>
<keyword evidence="6" id="KW-0964">Secreted</keyword>
<evidence type="ECO:0000256" key="2">
    <source>
        <dbReference type="ARBA" id="ARBA00004371"/>
    </source>
</evidence>
<evidence type="ECO:0000256" key="15">
    <source>
        <dbReference type="ARBA" id="ARBA00023049"/>
    </source>
</evidence>
<dbReference type="AlphaFoldDB" id="A0A428MJB8"/>
<evidence type="ECO:0000256" key="3">
    <source>
        <dbReference type="ARBA" id="ARBA00004555"/>
    </source>
</evidence>
<dbReference type="SUPFAM" id="SSF53187">
    <property type="entry name" value="Zn-dependent exopeptidases"/>
    <property type="match status" value="1"/>
</dbReference>
<keyword evidence="16" id="KW-0865">Zymogen</keyword>
<evidence type="ECO:0000313" key="24">
    <source>
        <dbReference type="Proteomes" id="UP000269669"/>
    </source>
</evidence>
<dbReference type="OrthoDB" id="9762302at2"/>
<protein>
    <recommendedName>
        <fullName evidence="5">Carboxypeptidase Q</fullName>
    </recommendedName>
    <alternativeName>
        <fullName evidence="20">Plasma glutamate carboxypeptidase</fullName>
    </alternativeName>
</protein>
<evidence type="ECO:0000256" key="6">
    <source>
        <dbReference type="ARBA" id="ARBA00022525"/>
    </source>
</evidence>